<dbReference type="GO" id="GO:0005886">
    <property type="term" value="C:plasma membrane"/>
    <property type="evidence" value="ECO:0007669"/>
    <property type="project" value="UniProtKB-SubCell"/>
</dbReference>
<dbReference type="GO" id="GO:0005524">
    <property type="term" value="F:ATP binding"/>
    <property type="evidence" value="ECO:0007669"/>
    <property type="project" value="UniProtKB-KW"/>
</dbReference>
<dbReference type="PROSITE" id="PS50929">
    <property type="entry name" value="ABC_TM1F"/>
    <property type="match status" value="1"/>
</dbReference>
<evidence type="ECO:0000256" key="1">
    <source>
        <dbReference type="ARBA" id="ARBA00004651"/>
    </source>
</evidence>
<dbReference type="Gene3D" id="3.40.50.300">
    <property type="entry name" value="P-loop containing nucleotide triphosphate hydrolases"/>
    <property type="match status" value="1"/>
</dbReference>
<evidence type="ECO:0000259" key="12">
    <source>
        <dbReference type="PROSITE" id="PS50929"/>
    </source>
</evidence>
<dbReference type="PROSITE" id="PS00211">
    <property type="entry name" value="ABC_TRANSPORTER_1"/>
    <property type="match status" value="1"/>
</dbReference>
<accession>A0A1I2TPW7</accession>
<dbReference type="GO" id="GO:0015421">
    <property type="term" value="F:ABC-type oligopeptide transporter activity"/>
    <property type="evidence" value="ECO:0007669"/>
    <property type="project" value="TreeGrafter"/>
</dbReference>
<feature type="transmembrane region" description="Helical" evidence="10">
    <location>
        <begin position="175"/>
        <end position="201"/>
    </location>
</feature>
<keyword evidence="5" id="KW-0547">Nucleotide-binding</keyword>
<dbReference type="SUPFAM" id="SSF52540">
    <property type="entry name" value="P-loop containing nucleoside triphosphate hydrolases"/>
    <property type="match status" value="1"/>
</dbReference>
<evidence type="ECO:0000256" key="5">
    <source>
        <dbReference type="ARBA" id="ARBA00022741"/>
    </source>
</evidence>
<dbReference type="AlphaFoldDB" id="A0A1I2TPW7"/>
<evidence type="ECO:0000256" key="6">
    <source>
        <dbReference type="ARBA" id="ARBA00022840"/>
    </source>
</evidence>
<sequence>MPMDKERKGTRDTTNQQDKKSLREQVGALKNLPKFFRLIWETSPGLTIANLLLRLVKSALPLAMLYVGKLIIDEVIHLIDVTGERNLTYLWTLVALELGLAVVSDLINRGITLVDSLLGDLFSNRTSVVLIEHAAKLDLAQFEDATFYDKLERARRQTVTRVVLMSQVLSQLQDIVTIGFLAVGLIAFNPWLILILLIAVIPSFLGETHFNERSYSLSRSWTPERRELDYLRYIGASDETAKEIKTFNLSGFLAKRFKELSDKYYLLNKNLTIRRAVWGSALSALGTLAYYGAYIFILSATVAGTITVGSLTFLAGSFSNMRGLLQGIMTRFSQIAESALYLQDLFDFLELQPQIMPPANPLPVPRPIQQGFTFEGVGFKYHNSEKWAVRHLSFHLRAGEKLALVGENGAGKTTLVKLLARLYEPTEGRILLDGIDLREYDLNDLRHQVGIIFQDYVRFQMTASDNIAIGQISNIGDKERIQGSAQKSLADLVIQRLPDKYDQVLGKRFNKGVELSGGEWQKVALARAYMRDAQLLILDEPTSALDARAEHEVFLRFSELIEGRTAVLISHRFSTVRMADRILFLEQGQLKELGSHEELLAQNGKYAELFHLQAKGYL</sequence>
<evidence type="ECO:0000256" key="2">
    <source>
        <dbReference type="ARBA" id="ARBA00022448"/>
    </source>
</evidence>
<dbReference type="GO" id="GO:0016887">
    <property type="term" value="F:ATP hydrolysis activity"/>
    <property type="evidence" value="ECO:0007669"/>
    <property type="project" value="InterPro"/>
</dbReference>
<evidence type="ECO:0000313" key="14">
    <source>
        <dbReference type="Proteomes" id="UP000198724"/>
    </source>
</evidence>
<keyword evidence="3" id="KW-1003">Cell membrane</keyword>
<evidence type="ECO:0000256" key="8">
    <source>
        <dbReference type="ARBA" id="ARBA00023136"/>
    </source>
</evidence>
<evidence type="ECO:0000256" key="3">
    <source>
        <dbReference type="ARBA" id="ARBA00022475"/>
    </source>
</evidence>
<dbReference type="Proteomes" id="UP000198724">
    <property type="component" value="Unassembled WGS sequence"/>
</dbReference>
<proteinExistence type="predicted"/>
<evidence type="ECO:0000256" key="10">
    <source>
        <dbReference type="SAM" id="Phobius"/>
    </source>
</evidence>
<dbReference type="InterPro" id="IPR011527">
    <property type="entry name" value="ABC1_TM_dom"/>
</dbReference>
<name>A0A1I2TPW7_9BACT</name>
<feature type="domain" description="ABC transporter" evidence="11">
    <location>
        <begin position="372"/>
        <end position="612"/>
    </location>
</feature>
<dbReference type="PANTHER" id="PTHR43394">
    <property type="entry name" value="ATP-DEPENDENT PERMEASE MDL1, MITOCHONDRIAL"/>
    <property type="match status" value="1"/>
</dbReference>
<evidence type="ECO:0000256" key="7">
    <source>
        <dbReference type="ARBA" id="ARBA00022989"/>
    </source>
</evidence>
<feature type="transmembrane region" description="Helical" evidence="10">
    <location>
        <begin position="288"/>
        <end position="315"/>
    </location>
</feature>
<dbReference type="STRING" id="1436961.SAMN05421739_103227"/>
<dbReference type="Gene3D" id="1.20.1560.10">
    <property type="entry name" value="ABC transporter type 1, transmembrane domain"/>
    <property type="match status" value="1"/>
</dbReference>
<gene>
    <name evidence="13" type="ORF">SAMN05421739_103227</name>
</gene>
<keyword evidence="4 10" id="KW-0812">Transmembrane</keyword>
<dbReference type="PROSITE" id="PS50893">
    <property type="entry name" value="ABC_TRANSPORTER_2"/>
    <property type="match status" value="1"/>
</dbReference>
<keyword evidence="2" id="KW-0813">Transport</keyword>
<protein>
    <submittedName>
        <fullName evidence="13">ATP-binding cassette, subfamily B</fullName>
    </submittedName>
</protein>
<keyword evidence="7 10" id="KW-1133">Transmembrane helix</keyword>
<comment type="subcellular location">
    <subcellularLocation>
        <location evidence="1">Cell membrane</location>
        <topology evidence="1">Multi-pass membrane protein</topology>
    </subcellularLocation>
</comment>
<feature type="domain" description="ABC transmembrane type-1" evidence="12">
    <location>
        <begin position="51"/>
        <end position="337"/>
    </location>
</feature>
<dbReference type="Pfam" id="PF00005">
    <property type="entry name" value="ABC_tran"/>
    <property type="match status" value="1"/>
</dbReference>
<reference evidence="14" key="1">
    <citation type="submission" date="2016-10" db="EMBL/GenBank/DDBJ databases">
        <authorList>
            <person name="Varghese N."/>
            <person name="Submissions S."/>
        </authorList>
    </citation>
    <scope>NUCLEOTIDE SEQUENCE [LARGE SCALE GENOMIC DNA]</scope>
    <source>
        <strain evidence="14">LP51</strain>
    </source>
</reference>
<dbReference type="EMBL" id="FOOT01000003">
    <property type="protein sequence ID" value="SFG66934.1"/>
    <property type="molecule type" value="Genomic_DNA"/>
</dbReference>
<dbReference type="InterPro" id="IPR039421">
    <property type="entry name" value="Type_1_exporter"/>
</dbReference>
<dbReference type="InterPro" id="IPR036640">
    <property type="entry name" value="ABC1_TM_sf"/>
</dbReference>
<keyword evidence="8 10" id="KW-0472">Membrane</keyword>
<dbReference type="PANTHER" id="PTHR43394:SF1">
    <property type="entry name" value="ATP-BINDING CASSETTE SUB-FAMILY B MEMBER 10, MITOCHONDRIAL"/>
    <property type="match status" value="1"/>
</dbReference>
<evidence type="ECO:0000313" key="13">
    <source>
        <dbReference type="EMBL" id="SFG66934.1"/>
    </source>
</evidence>
<evidence type="ECO:0000259" key="11">
    <source>
        <dbReference type="PROSITE" id="PS50893"/>
    </source>
</evidence>
<dbReference type="SUPFAM" id="SSF90123">
    <property type="entry name" value="ABC transporter transmembrane region"/>
    <property type="match status" value="1"/>
</dbReference>
<dbReference type="InterPro" id="IPR003593">
    <property type="entry name" value="AAA+_ATPase"/>
</dbReference>
<evidence type="ECO:0000256" key="4">
    <source>
        <dbReference type="ARBA" id="ARBA00022692"/>
    </source>
</evidence>
<keyword evidence="6 13" id="KW-0067">ATP-binding</keyword>
<dbReference type="FunFam" id="3.40.50.300:FF:000221">
    <property type="entry name" value="Multidrug ABC transporter ATP-binding protein"/>
    <property type="match status" value="1"/>
</dbReference>
<feature type="region of interest" description="Disordered" evidence="9">
    <location>
        <begin position="1"/>
        <end position="20"/>
    </location>
</feature>
<dbReference type="SMART" id="SM00382">
    <property type="entry name" value="AAA"/>
    <property type="match status" value="1"/>
</dbReference>
<dbReference type="InterPro" id="IPR027417">
    <property type="entry name" value="P-loop_NTPase"/>
</dbReference>
<keyword evidence="14" id="KW-1185">Reference proteome</keyword>
<organism evidence="13 14">
    <name type="scientific">Pontibacter chinhatensis</name>
    <dbReference type="NCBI Taxonomy" id="1436961"/>
    <lineage>
        <taxon>Bacteria</taxon>
        <taxon>Pseudomonadati</taxon>
        <taxon>Bacteroidota</taxon>
        <taxon>Cytophagia</taxon>
        <taxon>Cytophagales</taxon>
        <taxon>Hymenobacteraceae</taxon>
        <taxon>Pontibacter</taxon>
    </lineage>
</organism>
<dbReference type="InterPro" id="IPR003439">
    <property type="entry name" value="ABC_transporter-like_ATP-bd"/>
</dbReference>
<evidence type="ECO:0000256" key="9">
    <source>
        <dbReference type="SAM" id="MobiDB-lite"/>
    </source>
</evidence>
<dbReference type="InterPro" id="IPR017871">
    <property type="entry name" value="ABC_transporter-like_CS"/>
</dbReference>